<gene>
    <name evidence="4" type="ORF">GK091_23220</name>
</gene>
<dbReference type="Gene3D" id="3.40.1280.10">
    <property type="match status" value="1"/>
</dbReference>
<dbReference type="InterPro" id="IPR029028">
    <property type="entry name" value="Alpha/beta_knot_MTases"/>
</dbReference>
<name>A0A6M0IR19_9BACT</name>
<dbReference type="SUPFAM" id="SSF75217">
    <property type="entry name" value="alpha/beta knot"/>
    <property type="match status" value="1"/>
</dbReference>
<dbReference type="InterPro" id="IPR004441">
    <property type="entry name" value="rRNA_MeTrfase_TrmH"/>
</dbReference>
<dbReference type="AlphaFoldDB" id="A0A6M0IR19"/>
<accession>A0A6M0IR19</accession>
<protein>
    <submittedName>
        <fullName evidence="4">RNA methyltransferase</fullName>
    </submittedName>
</protein>
<dbReference type="EMBL" id="JAAGNZ010000002">
    <property type="protein sequence ID" value="NEU69811.1"/>
    <property type="molecule type" value="Genomic_DNA"/>
</dbReference>
<dbReference type="GO" id="GO:0032259">
    <property type="term" value="P:methylation"/>
    <property type="evidence" value="ECO:0007669"/>
    <property type="project" value="UniProtKB-KW"/>
</dbReference>
<dbReference type="Pfam" id="PF00588">
    <property type="entry name" value="SpoU_methylase"/>
    <property type="match status" value="1"/>
</dbReference>
<dbReference type="Proteomes" id="UP000477386">
    <property type="component" value="Unassembled WGS sequence"/>
</dbReference>
<dbReference type="GO" id="GO:0008173">
    <property type="term" value="F:RNA methyltransferase activity"/>
    <property type="evidence" value="ECO:0007669"/>
    <property type="project" value="InterPro"/>
</dbReference>
<evidence type="ECO:0000256" key="2">
    <source>
        <dbReference type="ARBA" id="ARBA00022679"/>
    </source>
</evidence>
<dbReference type="PANTHER" id="PTHR46429:SF1">
    <property type="entry name" value="23S RRNA (GUANOSINE-2'-O-)-METHYLTRANSFERASE RLMB"/>
    <property type="match status" value="1"/>
</dbReference>
<evidence type="ECO:0000313" key="5">
    <source>
        <dbReference type="Proteomes" id="UP000477386"/>
    </source>
</evidence>
<dbReference type="RefSeq" id="WP_164042503.1">
    <property type="nucleotide sequence ID" value="NZ_JAAGNZ010000002.1"/>
</dbReference>
<evidence type="ECO:0000256" key="1">
    <source>
        <dbReference type="ARBA" id="ARBA00022603"/>
    </source>
</evidence>
<evidence type="ECO:0000313" key="4">
    <source>
        <dbReference type="EMBL" id="NEU69811.1"/>
    </source>
</evidence>
<proteinExistence type="predicted"/>
<dbReference type="InterPro" id="IPR029026">
    <property type="entry name" value="tRNA_m1G_MTases_N"/>
</dbReference>
<keyword evidence="5" id="KW-1185">Reference proteome</keyword>
<keyword evidence="2 4" id="KW-0808">Transferase</keyword>
<feature type="domain" description="tRNA/rRNA methyltransferase SpoU type" evidence="3">
    <location>
        <begin position="26"/>
        <end position="168"/>
    </location>
</feature>
<dbReference type="GO" id="GO:0006396">
    <property type="term" value="P:RNA processing"/>
    <property type="evidence" value="ECO:0007669"/>
    <property type="project" value="InterPro"/>
</dbReference>
<keyword evidence="1 4" id="KW-0489">Methyltransferase</keyword>
<dbReference type="GO" id="GO:0003723">
    <property type="term" value="F:RNA binding"/>
    <property type="evidence" value="ECO:0007669"/>
    <property type="project" value="InterPro"/>
</dbReference>
<dbReference type="CDD" id="cd18097">
    <property type="entry name" value="SpoU-like"/>
    <property type="match status" value="1"/>
</dbReference>
<comment type="caution">
    <text evidence="4">The sequence shown here is derived from an EMBL/GenBank/DDBJ whole genome shotgun (WGS) entry which is preliminary data.</text>
</comment>
<dbReference type="InterPro" id="IPR001537">
    <property type="entry name" value="SpoU_MeTrfase"/>
</dbReference>
<organism evidence="4 5">
    <name type="scientific">Spirosoma agri</name>
    <dbReference type="NCBI Taxonomy" id="1987381"/>
    <lineage>
        <taxon>Bacteria</taxon>
        <taxon>Pseudomonadati</taxon>
        <taxon>Bacteroidota</taxon>
        <taxon>Cytophagia</taxon>
        <taxon>Cytophagales</taxon>
        <taxon>Cytophagaceae</taxon>
        <taxon>Spirosoma</taxon>
    </lineage>
</organism>
<evidence type="ECO:0000259" key="3">
    <source>
        <dbReference type="Pfam" id="PF00588"/>
    </source>
</evidence>
<dbReference type="PANTHER" id="PTHR46429">
    <property type="entry name" value="23S RRNA (GUANOSINE-2'-O-)-METHYLTRANSFERASE RLMB"/>
    <property type="match status" value="1"/>
</dbReference>
<reference evidence="4 5" key="1">
    <citation type="submission" date="2020-02" db="EMBL/GenBank/DDBJ databases">
        <title>Draft genome sequence of two Spirosoma agri KCTC 52727 and Spirosoma terrae KCTC 52035.</title>
        <authorList>
            <person name="Rojas J."/>
            <person name="Ambika Manirajan B."/>
            <person name="Ratering S."/>
            <person name="Suarez C."/>
            <person name="Schnell S."/>
        </authorList>
    </citation>
    <scope>NUCLEOTIDE SEQUENCE [LARGE SCALE GENOMIC DNA]</scope>
    <source>
        <strain evidence="4 5">KCTC 52727</strain>
    </source>
</reference>
<dbReference type="GO" id="GO:0005829">
    <property type="term" value="C:cytosol"/>
    <property type="evidence" value="ECO:0007669"/>
    <property type="project" value="TreeGrafter"/>
</dbReference>
<sequence length="174" mass="19207">MHKLSLDELNRLSVVDFKESEKFPYCLILDDIRSLNNVGSVFRTADAFRADTLYLCGITGQPPHRDITKTALGATESVSWTYVADVVSLVRQLQAAGWVVAAIEQAAGSTSLSDFEPEPNKRYAFVFGNEVTGVRDDLIQLADLVLEIPQFGTKHSLNIAVTAGIVCWDFIQKI</sequence>